<dbReference type="HOGENOM" id="CLU_025283_0_0_1"/>
<dbReference type="InParanoid" id="F0XTN4"/>
<dbReference type="eggNOG" id="ENOG502RV0S">
    <property type="taxonomic scope" value="Eukaryota"/>
</dbReference>
<feature type="domain" description="Mid2" evidence="4">
    <location>
        <begin position="481"/>
        <end position="523"/>
    </location>
</feature>
<feature type="compositionally biased region" description="Low complexity" evidence="1">
    <location>
        <begin position="464"/>
        <end position="483"/>
    </location>
</feature>
<gene>
    <name evidence="5" type="ORF">CMQ_4714</name>
</gene>
<evidence type="ECO:0000256" key="1">
    <source>
        <dbReference type="SAM" id="MobiDB-lite"/>
    </source>
</evidence>
<evidence type="ECO:0000256" key="3">
    <source>
        <dbReference type="SAM" id="SignalP"/>
    </source>
</evidence>
<evidence type="ECO:0000256" key="2">
    <source>
        <dbReference type="SAM" id="Phobius"/>
    </source>
</evidence>
<feature type="region of interest" description="Disordered" evidence="1">
    <location>
        <begin position="464"/>
        <end position="496"/>
    </location>
</feature>
<evidence type="ECO:0000313" key="6">
    <source>
        <dbReference type="Proteomes" id="UP000007796"/>
    </source>
</evidence>
<keyword evidence="2" id="KW-0812">Transmembrane</keyword>
<protein>
    <recommendedName>
        <fullName evidence="4">Mid2 domain-containing protein</fullName>
    </recommendedName>
</protein>
<feature type="signal peptide" evidence="3">
    <location>
        <begin position="1"/>
        <end position="23"/>
    </location>
</feature>
<dbReference type="GeneID" id="25977956"/>
<dbReference type="OrthoDB" id="4733706at2759"/>
<accession>F0XTN4</accession>
<reference evidence="5 6" key="1">
    <citation type="journal article" date="2011" name="Proc. Natl. Acad. Sci. U.S.A.">
        <title>Genome and transcriptome analyses of the mountain pine beetle-fungal symbiont Grosmannia clavigera, a lodgepole pine pathogen.</title>
        <authorList>
            <person name="DiGuistini S."/>
            <person name="Wang Y."/>
            <person name="Liao N.Y."/>
            <person name="Taylor G."/>
            <person name="Tanguay P."/>
            <person name="Feau N."/>
            <person name="Henrissat B."/>
            <person name="Chan S.K."/>
            <person name="Hesse-Orce U."/>
            <person name="Alamouti S.M."/>
            <person name="Tsui C.K.M."/>
            <person name="Docking R.T."/>
            <person name="Levasseur A."/>
            <person name="Haridas S."/>
            <person name="Robertson G."/>
            <person name="Birol I."/>
            <person name="Holt R.A."/>
            <person name="Marra M.A."/>
            <person name="Hamelin R.C."/>
            <person name="Hirst M."/>
            <person name="Jones S.J.M."/>
            <person name="Bohlmann J."/>
            <person name="Breuil C."/>
        </authorList>
    </citation>
    <scope>NUCLEOTIDE SEQUENCE [LARGE SCALE GENOMIC DNA]</scope>
    <source>
        <strain evidence="6">kw1407 / UAMH 11150</strain>
    </source>
</reference>
<feature type="transmembrane region" description="Helical" evidence="2">
    <location>
        <begin position="502"/>
        <end position="526"/>
    </location>
</feature>
<dbReference type="RefSeq" id="XP_014168345.1">
    <property type="nucleotide sequence ID" value="XM_014312870.1"/>
</dbReference>
<feature type="chain" id="PRO_5003264170" description="Mid2 domain-containing protein" evidence="3">
    <location>
        <begin position="24"/>
        <end position="528"/>
    </location>
</feature>
<dbReference type="Pfam" id="PF04478">
    <property type="entry name" value="Mid2"/>
    <property type="match status" value="1"/>
</dbReference>
<keyword evidence="6" id="KW-1185">Reference proteome</keyword>
<proteinExistence type="predicted"/>
<dbReference type="EMBL" id="GL630006">
    <property type="protein sequence ID" value="EFW98862.1"/>
    <property type="molecule type" value="Genomic_DNA"/>
</dbReference>
<name>F0XTN4_GROCL</name>
<dbReference type="AlphaFoldDB" id="F0XTN4"/>
<evidence type="ECO:0000313" key="5">
    <source>
        <dbReference type="EMBL" id="EFW98862.1"/>
    </source>
</evidence>
<sequence length="528" mass="55824">MRLLNKLLMVTAAAGCLLATATAVPSLGFAPVNEQALSGHRALRGDLLTKRTQTYRNSTVINKNYIDKSCLEAIPKATTNELSADVRATVVCKTCYVKFTATAELVIPDASDASSVIISQAQSYANGVENMTAQVVEDIENSVSNLTMATFKTDIKNFPMPTVDLDFDFKISSIPECQVTYTFDQLEVFVQLQTNITGKASYEQTLYKSEVPLDINVGDNLELKVTVFVSLFIDVDGAVNRETGFHVKLADGLAMTVDFFGKSVSNIDFDVTIFGIDIPFYAGVGFSLFADIADFTVRVRNNVDNCAVLAEEIFQYAIGANAGVELEIGGHTWNPPPLKALLPVWETIASQCAPTTLSSITATAAIAAVANGASDSVTSTIRTTFTYLAVGCRSAGLVNCPVSLQSTTVVTAESTSVTVVPLGSDATWPESTATAVTPIAFGTNAKPISLFVSGTPTSFVSTATASSSSVSSGNRGNSGNSSSKADGTSSDHHGLSPENKRVVIGVTVGVGVPLLAGISVWIIFYIRR</sequence>
<dbReference type="InterPro" id="IPR007567">
    <property type="entry name" value="Mid2_dom"/>
</dbReference>
<dbReference type="STRING" id="655863.F0XTN4"/>
<organism evidence="6">
    <name type="scientific">Grosmannia clavigera (strain kw1407 / UAMH 11150)</name>
    <name type="common">Blue stain fungus</name>
    <name type="synonym">Graphiocladiella clavigera</name>
    <dbReference type="NCBI Taxonomy" id="655863"/>
    <lineage>
        <taxon>Eukaryota</taxon>
        <taxon>Fungi</taxon>
        <taxon>Dikarya</taxon>
        <taxon>Ascomycota</taxon>
        <taxon>Pezizomycotina</taxon>
        <taxon>Sordariomycetes</taxon>
        <taxon>Sordariomycetidae</taxon>
        <taxon>Ophiostomatales</taxon>
        <taxon>Ophiostomataceae</taxon>
        <taxon>Leptographium</taxon>
    </lineage>
</organism>
<evidence type="ECO:0000259" key="4">
    <source>
        <dbReference type="Pfam" id="PF04478"/>
    </source>
</evidence>
<dbReference type="Proteomes" id="UP000007796">
    <property type="component" value="Unassembled WGS sequence"/>
</dbReference>
<keyword evidence="2" id="KW-1133">Transmembrane helix</keyword>
<keyword evidence="3" id="KW-0732">Signal</keyword>
<keyword evidence="2" id="KW-0472">Membrane</keyword>